<gene>
    <name evidence="3" type="ORF">E6K71_06935</name>
    <name evidence="4" type="ORF">E6K75_00625</name>
</gene>
<dbReference type="PANTHER" id="PTHR43830">
    <property type="entry name" value="PROTEIN PSP1"/>
    <property type="match status" value="1"/>
</dbReference>
<dbReference type="InterPro" id="IPR047767">
    <property type="entry name" value="PSP1-like"/>
</dbReference>
<evidence type="ECO:0000313" key="6">
    <source>
        <dbReference type="Proteomes" id="UP000320913"/>
    </source>
</evidence>
<evidence type="ECO:0000259" key="2">
    <source>
        <dbReference type="PROSITE" id="PS51411"/>
    </source>
</evidence>
<evidence type="ECO:0000313" key="3">
    <source>
        <dbReference type="EMBL" id="TMQ48560.1"/>
    </source>
</evidence>
<dbReference type="Proteomes" id="UP000320913">
    <property type="component" value="Unassembled WGS sequence"/>
</dbReference>
<sequence length="335" mass="38192">MRWLRHSTAWASADRNPRARAAGRDSMSDLIEVVFKGRRREYFTNPREIPVRDGDWVIVQADRGIDLGKVHHTSEWVKREDAPAKLRELLRPAQPEDLEVFERNRSKETRAYDTAKERIVHRDVDMKLVDVEFQFDGNRITFFFTAEKRVDFRDLVKDLASIFRTRIELRQIGVRDEAGRIGGVGTCGRELCCATWLRQFEPITLKMAKDQGLSPSPSKISGACGRLKCCLRYELDFYKESSREFPRIGSKLVLAGVEQEVSHVDIFRRTIVLSDESGNETPLPLSELPAGTKVVGPSRDRRRGCDKTRCGARGEKPGDGESVKGQKLQFPISEN</sequence>
<dbReference type="InterPro" id="IPR007557">
    <property type="entry name" value="PSP1_C"/>
</dbReference>
<dbReference type="AlphaFoldDB" id="A0A538SB07"/>
<organism evidence="3 5">
    <name type="scientific">Eiseniibacteriota bacterium</name>
    <dbReference type="NCBI Taxonomy" id="2212470"/>
    <lineage>
        <taxon>Bacteria</taxon>
        <taxon>Candidatus Eiseniibacteriota</taxon>
    </lineage>
</organism>
<dbReference type="EMBL" id="VBOR01000071">
    <property type="protein sequence ID" value="TMQ48560.1"/>
    <property type="molecule type" value="Genomic_DNA"/>
</dbReference>
<proteinExistence type="predicted"/>
<evidence type="ECO:0000313" key="4">
    <source>
        <dbReference type="EMBL" id="TMQ61871.1"/>
    </source>
</evidence>
<evidence type="ECO:0000256" key="1">
    <source>
        <dbReference type="SAM" id="MobiDB-lite"/>
    </source>
</evidence>
<reference evidence="5 6" key="1">
    <citation type="journal article" date="2019" name="Nat. Microbiol.">
        <title>Mediterranean grassland soil C-N compound turnover is dependent on rainfall and depth, and is mediated by genomically divergent microorganisms.</title>
        <authorList>
            <person name="Diamond S."/>
            <person name="Andeer P.F."/>
            <person name="Li Z."/>
            <person name="Crits-Christoph A."/>
            <person name="Burstein D."/>
            <person name="Anantharaman K."/>
            <person name="Lane K.R."/>
            <person name="Thomas B.C."/>
            <person name="Pan C."/>
            <person name="Northen T.R."/>
            <person name="Banfield J.F."/>
        </authorList>
    </citation>
    <scope>NUCLEOTIDE SEQUENCE [LARGE SCALE GENOMIC DNA]</scope>
    <source>
        <strain evidence="3">WS_1</strain>
        <strain evidence="4">WS_5</strain>
    </source>
</reference>
<dbReference type="PANTHER" id="PTHR43830:SF3">
    <property type="entry name" value="PROTEIN PSP1"/>
    <property type="match status" value="1"/>
</dbReference>
<feature type="compositionally biased region" description="Basic and acidic residues" evidence="1">
    <location>
        <begin position="303"/>
        <end position="324"/>
    </location>
</feature>
<feature type="region of interest" description="Disordered" evidence="1">
    <location>
        <begin position="277"/>
        <end position="335"/>
    </location>
</feature>
<evidence type="ECO:0000313" key="5">
    <source>
        <dbReference type="Proteomes" id="UP000316292"/>
    </source>
</evidence>
<protein>
    <recommendedName>
        <fullName evidence="2">PSP1 C-terminal domain-containing protein</fullName>
    </recommendedName>
</protein>
<comment type="caution">
    <text evidence="3">The sequence shown here is derived from an EMBL/GenBank/DDBJ whole genome shotgun (WGS) entry which is preliminary data.</text>
</comment>
<feature type="domain" description="PSP1 C-terminal" evidence="2">
    <location>
        <begin position="87"/>
        <end position="172"/>
    </location>
</feature>
<dbReference type="NCBIfam" id="NF041131">
    <property type="entry name" value="RicT_YaaT_fam"/>
    <property type="match status" value="1"/>
</dbReference>
<name>A0A538SB07_UNCEI</name>
<dbReference type="PROSITE" id="PS51411">
    <property type="entry name" value="PSP1_C"/>
    <property type="match status" value="1"/>
</dbReference>
<dbReference type="Proteomes" id="UP000316292">
    <property type="component" value="Unassembled WGS sequence"/>
</dbReference>
<accession>A0A538SB07</accession>
<dbReference type="Pfam" id="PF04468">
    <property type="entry name" value="PSP1"/>
    <property type="match status" value="1"/>
</dbReference>
<dbReference type="GO" id="GO:0005737">
    <property type="term" value="C:cytoplasm"/>
    <property type="evidence" value="ECO:0007669"/>
    <property type="project" value="TreeGrafter"/>
</dbReference>
<dbReference type="EMBL" id="VBOV01000013">
    <property type="protein sequence ID" value="TMQ61871.1"/>
    <property type="molecule type" value="Genomic_DNA"/>
</dbReference>